<dbReference type="PATRIC" id="fig|1229493.5.peg.5663"/>
<dbReference type="InterPro" id="IPR011856">
    <property type="entry name" value="tRNA_endonuc-like_dom_sf"/>
</dbReference>
<dbReference type="AlphaFoldDB" id="A0A0C1ZDP8"/>
<evidence type="ECO:0008006" key="3">
    <source>
        <dbReference type="Google" id="ProtNLM"/>
    </source>
</evidence>
<protein>
    <recommendedName>
        <fullName evidence="3">DUF91 domain-containing protein</fullName>
    </recommendedName>
</protein>
<comment type="caution">
    <text evidence="1">The sequence shown here is derived from an EMBL/GenBank/DDBJ whole genome shotgun (WGS) entry which is preliminary data.</text>
</comment>
<sequence length="336" mass="38600">MEKIFELDLSDKRKPKFELYREISPSDYDIYEKDIENWFAENLNVLFTDADSVFILSQESKGEKQADILGIDSQGNLIIIELKRGLADRTTVGQVLDYASTLSTWEYENFNARYKSYTNNGTELIDEYRKFVDSQDFSKDELCKKQRLFIVAPHFEEEISRIVHWLSSYDLPIDVAPFTLYLKGDELLLKVNQINVEPLSFGCKWGGDWFFNTNETYSRGAYKNMLEHSCIAIYGYSNPEEMLSAPNDGDRVFFYRNGVGIIAIGEFESTIEPSNSIFGKKDEGEYIRKVKNIVEVPNGISASEVRGLGYNLPVRSTLCKIYNDKVADLIVRRAKA</sequence>
<dbReference type="Proteomes" id="UP000031586">
    <property type="component" value="Unassembled WGS sequence"/>
</dbReference>
<proteinExistence type="predicted"/>
<dbReference type="GO" id="GO:0003676">
    <property type="term" value="F:nucleic acid binding"/>
    <property type="evidence" value="ECO:0007669"/>
    <property type="project" value="InterPro"/>
</dbReference>
<accession>A0A0C1ZDP8</accession>
<name>A0A0C1ZDP8_9VIBR</name>
<dbReference type="RefSeq" id="WP_020196832.1">
    <property type="nucleotide sequence ID" value="NZ_BAOH01000080.1"/>
</dbReference>
<reference evidence="1 2" key="1">
    <citation type="submission" date="2014-07" db="EMBL/GenBank/DDBJ databases">
        <title>Unique and conserved regions in Vibrio harveyi and related species in comparison with the shrimp pathogen Vibrio harveyi CAIM 1792.</title>
        <authorList>
            <person name="Espinoza-Valles I."/>
            <person name="Vora G."/>
            <person name="Leekitcharoenphon P."/>
            <person name="Ussery D."/>
            <person name="Hoj L."/>
            <person name="Gomez-Gil B."/>
        </authorList>
    </citation>
    <scope>NUCLEOTIDE SEQUENCE [LARGE SCALE GENOMIC DNA]</scope>
    <source>
        <strain evidence="2">CAIM 1854 / LMG 25443</strain>
    </source>
</reference>
<evidence type="ECO:0000313" key="1">
    <source>
        <dbReference type="EMBL" id="KIF54169.1"/>
    </source>
</evidence>
<evidence type="ECO:0000313" key="2">
    <source>
        <dbReference type="Proteomes" id="UP000031586"/>
    </source>
</evidence>
<organism evidence="1 2">
    <name type="scientific">Vibrio owensii CAIM 1854 = LMG 25443</name>
    <dbReference type="NCBI Taxonomy" id="1229493"/>
    <lineage>
        <taxon>Bacteria</taxon>
        <taxon>Pseudomonadati</taxon>
        <taxon>Pseudomonadota</taxon>
        <taxon>Gammaproteobacteria</taxon>
        <taxon>Vibrionales</taxon>
        <taxon>Vibrionaceae</taxon>
        <taxon>Vibrio</taxon>
    </lineage>
</organism>
<gene>
    <name evidence="1" type="ORF">H735_03720</name>
</gene>
<dbReference type="EMBL" id="JPRD01000008">
    <property type="protein sequence ID" value="KIF54169.1"/>
    <property type="molecule type" value="Genomic_DNA"/>
</dbReference>
<dbReference type="Gene3D" id="3.40.1350.10">
    <property type="match status" value="1"/>
</dbReference>